<gene>
    <name evidence="1" type="ORF">CWI84_09655</name>
</gene>
<dbReference type="RefSeq" id="WP_126842392.1">
    <property type="nucleotide sequence ID" value="NZ_PIQH01000009.1"/>
</dbReference>
<keyword evidence="2" id="KW-1185">Reference proteome</keyword>
<comment type="caution">
    <text evidence="1">The sequence shown here is derived from an EMBL/GenBank/DDBJ whole genome shotgun (WGS) entry which is preliminary data.</text>
</comment>
<reference evidence="1 2" key="1">
    <citation type="journal article" date="2011" name="Front. Microbiol.">
        <title>Genomic signatures of strain selection and enhancement in Bacillus atrophaeus var. globigii, a historical biowarfare simulant.</title>
        <authorList>
            <person name="Gibbons H.S."/>
            <person name="Broomall S.M."/>
            <person name="McNew L.A."/>
            <person name="Daligault H."/>
            <person name="Chapman C."/>
            <person name="Bruce D."/>
            <person name="Karavis M."/>
            <person name="Krepps M."/>
            <person name="McGregor P.A."/>
            <person name="Hong C."/>
            <person name="Park K.H."/>
            <person name="Akmal A."/>
            <person name="Feldman A."/>
            <person name="Lin J.S."/>
            <person name="Chang W.E."/>
            <person name="Higgs B.W."/>
            <person name="Demirev P."/>
            <person name="Lindquist J."/>
            <person name="Liem A."/>
            <person name="Fochler E."/>
            <person name="Read T.D."/>
            <person name="Tapia R."/>
            <person name="Johnson S."/>
            <person name="Bishop-Lilly K.A."/>
            <person name="Detter C."/>
            <person name="Han C."/>
            <person name="Sozhamannan S."/>
            <person name="Rosenzweig C.N."/>
            <person name="Skowronski E.W."/>
        </authorList>
    </citation>
    <scope>NUCLEOTIDE SEQUENCE [LARGE SCALE GENOMIC DNA]</scope>
    <source>
        <strain evidence="1 2">CC-PW-9</strain>
    </source>
</reference>
<keyword evidence="1" id="KW-0808">Transferase</keyword>
<dbReference type="Proteomes" id="UP000287996">
    <property type="component" value="Unassembled WGS sequence"/>
</dbReference>
<dbReference type="OrthoDB" id="9793805at2"/>
<dbReference type="AlphaFoldDB" id="A0A432ZLF8"/>
<dbReference type="GO" id="GO:0016740">
    <property type="term" value="F:transferase activity"/>
    <property type="evidence" value="ECO:0007669"/>
    <property type="project" value="UniProtKB-KW"/>
</dbReference>
<proteinExistence type="predicted"/>
<dbReference type="Pfam" id="PF13528">
    <property type="entry name" value="Glyco_trans_1_3"/>
    <property type="match status" value="1"/>
</dbReference>
<dbReference type="SUPFAM" id="SSF53756">
    <property type="entry name" value="UDP-Glycosyltransferase/glycogen phosphorylase"/>
    <property type="match status" value="1"/>
</dbReference>
<dbReference type="EMBL" id="PIQH01000009">
    <property type="protein sequence ID" value="RUO78821.1"/>
    <property type="molecule type" value="Genomic_DNA"/>
</dbReference>
<organism evidence="1 2">
    <name type="scientific">Idiomarina tyrosinivorans</name>
    <dbReference type="NCBI Taxonomy" id="1445662"/>
    <lineage>
        <taxon>Bacteria</taxon>
        <taxon>Pseudomonadati</taxon>
        <taxon>Pseudomonadota</taxon>
        <taxon>Gammaproteobacteria</taxon>
        <taxon>Alteromonadales</taxon>
        <taxon>Idiomarinaceae</taxon>
        <taxon>Idiomarina</taxon>
    </lineage>
</organism>
<evidence type="ECO:0000313" key="2">
    <source>
        <dbReference type="Proteomes" id="UP000287996"/>
    </source>
</evidence>
<dbReference type="Gene3D" id="3.40.50.2000">
    <property type="entry name" value="Glycogen Phosphorylase B"/>
    <property type="match status" value="1"/>
</dbReference>
<accession>A0A432ZLF8</accession>
<name>A0A432ZLF8_9GAMM</name>
<sequence length="344" mass="38833">MKILLGVQGTGNGHLSRCSALVEALERYQVDVDVLISGRAPEQLFDVDSFGDYRCMSGLTFATSRGKIDVSATLKSNAWQQFWRDYHRLDLTPYDLIVSDFEPITAWAARKQRRRCIGIGRQYAFCSALPQAEVRATQRWFIQQFAPATDVLGMHWVEADGVLPPIIHQRGRRLPALPQQVLVYLPFESLDDIRHWLAPLTDYQFSIFHPQAKRGQAGHLQFFAPSRVGFAEQFSQASAVISNAGFETTSEALSQGKKLLVKPLHGQFEQRVNASLLEAYGLGSFHHQLSDVKIRQWLSHARSSQLHWPNVAEAVADWLASGAQRPATELARTLWQQSRIRRVA</sequence>
<evidence type="ECO:0000313" key="1">
    <source>
        <dbReference type="EMBL" id="RUO78821.1"/>
    </source>
</evidence>
<protein>
    <submittedName>
        <fullName evidence="1">Glycosyltransferase</fullName>
    </submittedName>
</protein>